<dbReference type="EMBL" id="BAAACF010000001">
    <property type="protein sequence ID" value="GAA0716990.1"/>
    <property type="molecule type" value="Genomic_DNA"/>
</dbReference>
<dbReference type="SUPFAM" id="SSF53092">
    <property type="entry name" value="Creatinase/prolidase N-terminal domain"/>
    <property type="match status" value="1"/>
</dbReference>
<protein>
    <submittedName>
        <fullName evidence="3">M24 family metallopeptidase</fullName>
    </submittedName>
</protein>
<keyword evidence="4" id="KW-1185">Reference proteome</keyword>
<dbReference type="Gene3D" id="3.90.230.10">
    <property type="entry name" value="Creatinase/methionine aminopeptidase superfamily"/>
    <property type="match status" value="1"/>
</dbReference>
<dbReference type="InterPro" id="IPR036005">
    <property type="entry name" value="Creatinase/aminopeptidase-like"/>
</dbReference>
<dbReference type="PANTHER" id="PTHR46112:SF2">
    <property type="entry name" value="XAA-PRO AMINOPEPTIDASE P-RELATED"/>
    <property type="match status" value="1"/>
</dbReference>
<evidence type="ECO:0000313" key="3">
    <source>
        <dbReference type="EMBL" id="GAA0716990.1"/>
    </source>
</evidence>
<gene>
    <name evidence="3" type="ORF">GCM10008905_02110</name>
</gene>
<reference evidence="4" key="1">
    <citation type="journal article" date="2019" name="Int. J. Syst. Evol. Microbiol.">
        <title>The Global Catalogue of Microorganisms (GCM) 10K type strain sequencing project: providing services to taxonomists for standard genome sequencing and annotation.</title>
        <authorList>
            <consortium name="The Broad Institute Genomics Platform"/>
            <consortium name="The Broad Institute Genome Sequencing Center for Infectious Disease"/>
            <person name="Wu L."/>
            <person name="Ma J."/>
        </authorList>
    </citation>
    <scope>NUCLEOTIDE SEQUENCE [LARGE SCALE GENOMIC DNA]</scope>
    <source>
        <strain evidence="4">JCM 1405</strain>
    </source>
</reference>
<comment type="caution">
    <text evidence="3">The sequence shown here is derived from an EMBL/GenBank/DDBJ whole genome shotgun (WGS) entry which is preliminary data.</text>
</comment>
<accession>A0ABP3TSZ9</accession>
<evidence type="ECO:0000313" key="4">
    <source>
        <dbReference type="Proteomes" id="UP001500339"/>
    </source>
</evidence>
<dbReference type="InterPro" id="IPR029149">
    <property type="entry name" value="Creatin/AminoP/Spt16_N"/>
</dbReference>
<feature type="domain" description="Peptidase M24" evidence="1">
    <location>
        <begin position="173"/>
        <end position="376"/>
    </location>
</feature>
<dbReference type="Gene3D" id="3.40.350.10">
    <property type="entry name" value="Creatinase/prolidase N-terminal domain"/>
    <property type="match status" value="1"/>
</dbReference>
<feature type="domain" description="Creatinase N-terminal" evidence="2">
    <location>
        <begin position="4"/>
        <end position="164"/>
    </location>
</feature>
<dbReference type="InterPro" id="IPR000994">
    <property type="entry name" value="Pept_M24"/>
</dbReference>
<evidence type="ECO:0000259" key="2">
    <source>
        <dbReference type="Pfam" id="PF01321"/>
    </source>
</evidence>
<dbReference type="RefSeq" id="WP_343765531.1">
    <property type="nucleotide sequence ID" value="NZ_BAAACF010000001.1"/>
</dbReference>
<dbReference type="Pfam" id="PF01321">
    <property type="entry name" value="Creatinase_N"/>
    <property type="match status" value="1"/>
</dbReference>
<dbReference type="InterPro" id="IPR000587">
    <property type="entry name" value="Creatinase_N"/>
</dbReference>
<dbReference type="PANTHER" id="PTHR46112">
    <property type="entry name" value="AMINOPEPTIDASE"/>
    <property type="match status" value="1"/>
</dbReference>
<name>A0ABP3TSZ9_9CLOT</name>
<dbReference type="Proteomes" id="UP001500339">
    <property type="component" value="Unassembled WGS sequence"/>
</dbReference>
<sequence>MKNRREKIKKLMIENNIDVAIVSSPENVFYVANYAGNQHCVSRQAEFSAAIMWKDDVKPCAITMDFEKPTFEENTDIEVLAYDTWVGVKNLAEIEENIALTLNRERVDIFKIIHDRIEKSGFSKGVIGLEMDYISHNFYNKLLKILPEANFVNISTLFVKGRSIKTKEEIDVFRKITKVEDEALLYTSSFIKAGVSERELINIYRSKVMESKVCVPSSWSMLSSGVNSSKLTLPTDNVIKDGDIFKFDGGVNCEFSFYTTDMSRSYIIGKGNPTLVEVKKRLYDAQRLMIENIKPGMKICDLFKLGYSYVKEKYSSYERGHLGHSISIGPQTCEYPVITPTENTVIEEGMIFCIEVPMYIRGVGGFNIEDMVLVTKDGAEVLTYRTPHYLQDEIR</sequence>
<dbReference type="SUPFAM" id="SSF55920">
    <property type="entry name" value="Creatinase/aminopeptidase"/>
    <property type="match status" value="1"/>
</dbReference>
<evidence type="ECO:0000259" key="1">
    <source>
        <dbReference type="Pfam" id="PF00557"/>
    </source>
</evidence>
<organism evidence="3 4">
    <name type="scientific">Clostridium malenominatum</name>
    <dbReference type="NCBI Taxonomy" id="1539"/>
    <lineage>
        <taxon>Bacteria</taxon>
        <taxon>Bacillati</taxon>
        <taxon>Bacillota</taxon>
        <taxon>Clostridia</taxon>
        <taxon>Eubacteriales</taxon>
        <taxon>Clostridiaceae</taxon>
        <taxon>Clostridium</taxon>
    </lineage>
</organism>
<dbReference type="InterPro" id="IPR050659">
    <property type="entry name" value="Peptidase_M24B"/>
</dbReference>
<dbReference type="Pfam" id="PF00557">
    <property type="entry name" value="Peptidase_M24"/>
    <property type="match status" value="1"/>
</dbReference>
<proteinExistence type="predicted"/>